<dbReference type="SUPFAM" id="SSF56801">
    <property type="entry name" value="Acetyl-CoA synthetase-like"/>
    <property type="match status" value="1"/>
</dbReference>
<dbReference type="PANTHER" id="PTHR43767">
    <property type="entry name" value="LONG-CHAIN-FATTY-ACID--COA LIGASE"/>
    <property type="match status" value="1"/>
</dbReference>
<dbReference type="FunFam" id="3.30.300.30:FF:000008">
    <property type="entry name" value="2,3-dihydroxybenzoate-AMP ligase"/>
    <property type="match status" value="1"/>
</dbReference>
<dbReference type="AlphaFoldDB" id="X0T7C3"/>
<dbReference type="InterPro" id="IPR045851">
    <property type="entry name" value="AMP-bd_C_sf"/>
</dbReference>
<evidence type="ECO:0000256" key="1">
    <source>
        <dbReference type="ARBA" id="ARBA00006432"/>
    </source>
</evidence>
<proteinExistence type="inferred from homology"/>
<organism evidence="4">
    <name type="scientific">marine sediment metagenome</name>
    <dbReference type="NCBI Taxonomy" id="412755"/>
    <lineage>
        <taxon>unclassified sequences</taxon>
        <taxon>metagenomes</taxon>
        <taxon>ecological metagenomes</taxon>
    </lineage>
</organism>
<evidence type="ECO:0000313" key="4">
    <source>
        <dbReference type="EMBL" id="GAF89403.1"/>
    </source>
</evidence>
<dbReference type="EMBL" id="BARS01012714">
    <property type="protein sequence ID" value="GAF89403.1"/>
    <property type="molecule type" value="Genomic_DNA"/>
</dbReference>
<accession>X0T7C3</accession>
<gene>
    <name evidence="4" type="ORF">S01H1_22505</name>
</gene>
<evidence type="ECO:0000256" key="2">
    <source>
        <dbReference type="ARBA" id="ARBA00022598"/>
    </source>
</evidence>
<dbReference type="InterPro" id="IPR042099">
    <property type="entry name" value="ANL_N_sf"/>
</dbReference>
<comment type="caution">
    <text evidence="4">The sequence shown here is derived from an EMBL/GenBank/DDBJ whole genome shotgun (WGS) entry which is preliminary data.</text>
</comment>
<dbReference type="Pfam" id="PF13193">
    <property type="entry name" value="AMP-binding_C"/>
    <property type="match status" value="1"/>
</dbReference>
<protein>
    <recommendedName>
        <fullName evidence="3">AMP-binding enzyme C-terminal domain-containing protein</fullName>
    </recommendedName>
</protein>
<dbReference type="PANTHER" id="PTHR43767:SF1">
    <property type="entry name" value="NONRIBOSOMAL PEPTIDE SYNTHASE PES1 (EUROFUNG)-RELATED"/>
    <property type="match status" value="1"/>
</dbReference>
<feature type="non-terminal residue" evidence="4">
    <location>
        <position position="1"/>
    </location>
</feature>
<dbReference type="Gene3D" id="3.40.50.12780">
    <property type="entry name" value="N-terminal domain of ligase-like"/>
    <property type="match status" value="1"/>
</dbReference>
<comment type="similarity">
    <text evidence="1">Belongs to the ATP-dependent AMP-binding enzyme family.</text>
</comment>
<sequence>WLYTGDLAKMDEDGFFFIVDRKKEMIIAGGFNIYPREIEEVLYEHPKVKEAACFGVPDPYRGQTVKVAIVLKEGESATEDEIIEFCRPRLARYKIPKLVEFTDALPKSLIGKVLRRVLVEEEEKKAKAGETQKQQAQK</sequence>
<name>X0T7C3_9ZZZZ</name>
<dbReference type="InterPro" id="IPR025110">
    <property type="entry name" value="AMP-bd_C"/>
</dbReference>
<keyword evidence="2" id="KW-0436">Ligase</keyword>
<dbReference type="GO" id="GO:0016878">
    <property type="term" value="F:acid-thiol ligase activity"/>
    <property type="evidence" value="ECO:0007669"/>
    <property type="project" value="UniProtKB-ARBA"/>
</dbReference>
<dbReference type="InterPro" id="IPR050237">
    <property type="entry name" value="ATP-dep_AMP-bd_enzyme"/>
</dbReference>
<evidence type="ECO:0000259" key="3">
    <source>
        <dbReference type="Pfam" id="PF13193"/>
    </source>
</evidence>
<reference evidence="4" key="1">
    <citation type="journal article" date="2014" name="Front. Microbiol.">
        <title>High frequency of phylogenetically diverse reductive dehalogenase-homologous genes in deep subseafloor sedimentary metagenomes.</title>
        <authorList>
            <person name="Kawai M."/>
            <person name="Futagami T."/>
            <person name="Toyoda A."/>
            <person name="Takaki Y."/>
            <person name="Nishi S."/>
            <person name="Hori S."/>
            <person name="Arai W."/>
            <person name="Tsubouchi T."/>
            <person name="Morono Y."/>
            <person name="Uchiyama I."/>
            <person name="Ito T."/>
            <person name="Fujiyama A."/>
            <person name="Inagaki F."/>
            <person name="Takami H."/>
        </authorList>
    </citation>
    <scope>NUCLEOTIDE SEQUENCE</scope>
    <source>
        <strain evidence="4">Expedition CK06-06</strain>
    </source>
</reference>
<dbReference type="Gene3D" id="3.30.300.30">
    <property type="match status" value="1"/>
</dbReference>
<feature type="domain" description="AMP-binding enzyme C-terminal" evidence="3">
    <location>
        <begin position="37"/>
        <end position="112"/>
    </location>
</feature>